<keyword evidence="5" id="KW-0969">Cilium</keyword>
<dbReference type="InterPro" id="IPR005648">
    <property type="entry name" value="FlgD"/>
</dbReference>
<proteinExistence type="inferred from homology"/>
<keyword evidence="5" id="KW-0282">Flagellum</keyword>
<protein>
    <recommendedName>
        <fullName evidence="3">Basal-body rod modification protein FlgD</fullName>
    </recommendedName>
</protein>
<comment type="similarity">
    <text evidence="1 3">Belongs to the FlgD family.</text>
</comment>
<gene>
    <name evidence="5" type="ORF">ERS852392_00511</name>
</gene>
<comment type="function">
    <text evidence="3">Required for flagellar hook formation. May act as a scaffolding protein.</text>
</comment>
<evidence type="ECO:0000313" key="6">
    <source>
        <dbReference type="Proteomes" id="UP000095395"/>
    </source>
</evidence>
<feature type="compositionally biased region" description="Basic and acidic residues" evidence="4">
    <location>
        <begin position="223"/>
        <end position="283"/>
    </location>
</feature>
<feature type="region of interest" description="Disordered" evidence="4">
    <location>
        <begin position="218"/>
        <end position="301"/>
    </location>
</feature>
<reference evidence="5 6" key="1">
    <citation type="submission" date="2015-09" db="EMBL/GenBank/DDBJ databases">
        <authorList>
            <consortium name="Pathogen Informatics"/>
        </authorList>
    </citation>
    <scope>NUCLEOTIDE SEQUENCE [LARGE SCALE GENOMIC DNA]</scope>
    <source>
        <strain evidence="5 6">2789STDY5608835</strain>
    </source>
</reference>
<keyword evidence="2 3" id="KW-1005">Bacterial flagellum biogenesis</keyword>
<evidence type="ECO:0000313" key="5">
    <source>
        <dbReference type="EMBL" id="CUN48002.1"/>
    </source>
</evidence>
<evidence type="ECO:0000256" key="1">
    <source>
        <dbReference type="ARBA" id="ARBA00010577"/>
    </source>
</evidence>
<dbReference type="Pfam" id="PF03963">
    <property type="entry name" value="FlgD"/>
    <property type="match status" value="1"/>
</dbReference>
<dbReference type="GO" id="GO:0044781">
    <property type="term" value="P:bacterial-type flagellum organization"/>
    <property type="evidence" value="ECO:0007669"/>
    <property type="project" value="UniProtKB-UniRule"/>
</dbReference>
<evidence type="ECO:0000256" key="4">
    <source>
        <dbReference type="SAM" id="MobiDB-lite"/>
    </source>
</evidence>
<sequence>MALIQQVKDGKFIDETTGTGSTSTKSSEKDKKTNELGYDQFLQILCAEMQYQDPLEPTSNTEYIAQLATFSQLESQLSVQSTIEASSANDLVGKYVIMKVTSSTTGETSYIAGTCDYVLHKNGETFLSVNDGLYNLKDLDTVADATYMEAVTLAETIKSAISLLPSKNSISLANKDDIESIRKMYDGLNDYQKKFVSKDSWKKFEELEARLKELIKANGSADESDKTDKSDKADGTDKTDSTGKTDSTDKADSTGKTDSTDKADSTGKTDSTDKSDSTDKTEETGSAGSGDTTDNSSDRTE</sequence>
<keyword evidence="5" id="KW-0966">Cell projection</keyword>
<organism evidence="5 6">
    <name type="scientific">Roseburia inulinivorans</name>
    <dbReference type="NCBI Taxonomy" id="360807"/>
    <lineage>
        <taxon>Bacteria</taxon>
        <taxon>Bacillati</taxon>
        <taxon>Bacillota</taxon>
        <taxon>Clostridia</taxon>
        <taxon>Lachnospirales</taxon>
        <taxon>Lachnospiraceae</taxon>
        <taxon>Roseburia</taxon>
    </lineage>
</organism>
<accession>A0A173X883</accession>
<dbReference type="Proteomes" id="UP000095395">
    <property type="component" value="Unassembled WGS sequence"/>
</dbReference>
<name>A0A173X883_9FIRM</name>
<evidence type="ECO:0000256" key="3">
    <source>
        <dbReference type="RuleBase" id="RU362076"/>
    </source>
</evidence>
<evidence type="ECO:0000256" key="2">
    <source>
        <dbReference type="ARBA" id="ARBA00022795"/>
    </source>
</evidence>
<dbReference type="EMBL" id="CYYR01000002">
    <property type="protein sequence ID" value="CUN48002.1"/>
    <property type="molecule type" value="Genomic_DNA"/>
</dbReference>
<dbReference type="AlphaFoldDB" id="A0A173X883"/>
<dbReference type="RefSeq" id="WP_156331069.1">
    <property type="nucleotide sequence ID" value="NZ_CYYR01000002.1"/>
</dbReference>